<dbReference type="PANTHER" id="PTHR11587:SF2">
    <property type="entry name" value="ARGININOSUCCINATE SYNTHASE"/>
    <property type="match status" value="1"/>
</dbReference>
<evidence type="ECO:0000259" key="10">
    <source>
        <dbReference type="Pfam" id="PF00764"/>
    </source>
</evidence>
<dbReference type="PROSITE" id="PS00565">
    <property type="entry name" value="ARGININOSUCCIN_SYN_2"/>
    <property type="match status" value="1"/>
</dbReference>
<dbReference type="InterPro" id="IPR014729">
    <property type="entry name" value="Rossmann-like_a/b/a_fold"/>
</dbReference>
<evidence type="ECO:0000256" key="7">
    <source>
        <dbReference type="ARBA" id="ARBA00022741"/>
    </source>
</evidence>
<dbReference type="InterPro" id="IPR001518">
    <property type="entry name" value="Arginosuc_synth"/>
</dbReference>
<evidence type="ECO:0000256" key="2">
    <source>
        <dbReference type="ARBA" id="ARBA00011881"/>
    </source>
</evidence>
<dbReference type="InterPro" id="IPR048268">
    <property type="entry name" value="Arginosuc_syn_C"/>
</dbReference>
<feature type="binding site" evidence="9">
    <location>
        <position position="116"/>
    </location>
    <ligand>
        <name>L-aspartate</name>
        <dbReference type="ChEBI" id="CHEBI:29991"/>
    </ligand>
</feature>
<feature type="binding site" evidence="9">
    <location>
        <position position="289"/>
    </location>
    <ligand>
        <name>L-citrulline</name>
        <dbReference type="ChEBI" id="CHEBI:57743"/>
    </ligand>
</feature>
<dbReference type="Proteomes" id="UP000823964">
    <property type="component" value="Unassembled WGS sequence"/>
</dbReference>
<evidence type="ECO:0000256" key="5">
    <source>
        <dbReference type="ARBA" id="ARBA00022598"/>
    </source>
</evidence>
<dbReference type="PROSITE" id="PS00564">
    <property type="entry name" value="ARGININOSUCCIN_SYN_1"/>
    <property type="match status" value="1"/>
</dbReference>
<dbReference type="InterPro" id="IPR048267">
    <property type="entry name" value="Arginosuc_syn_N"/>
</dbReference>
<dbReference type="GO" id="GO:0000053">
    <property type="term" value="P:argininosuccinate metabolic process"/>
    <property type="evidence" value="ECO:0007669"/>
    <property type="project" value="TreeGrafter"/>
</dbReference>
<dbReference type="InterPro" id="IPR023434">
    <property type="entry name" value="Arginosuc_synth_type_1_subfam"/>
</dbReference>
<feature type="domain" description="Arginosuccinate synthase C-terminal" evidence="11">
    <location>
        <begin position="176"/>
        <end position="423"/>
    </location>
</feature>
<dbReference type="GO" id="GO:0000050">
    <property type="term" value="P:urea cycle"/>
    <property type="evidence" value="ECO:0007669"/>
    <property type="project" value="TreeGrafter"/>
</dbReference>
<feature type="binding site" evidence="9">
    <location>
        <position position="33"/>
    </location>
    <ligand>
        <name>ATP</name>
        <dbReference type="ChEBI" id="CHEBI:30616"/>
    </ligand>
</feature>
<comment type="similarity">
    <text evidence="9">Belongs to the argininosuccinate synthase family. Type 1 subfamily.</text>
</comment>
<dbReference type="SUPFAM" id="SSF69864">
    <property type="entry name" value="Argininosuccinate synthetase, C-terminal domain"/>
    <property type="match status" value="1"/>
</dbReference>
<accession>A0A9D1VBU6</accession>
<dbReference type="Pfam" id="PF20979">
    <property type="entry name" value="Arginosuc_syn_C"/>
    <property type="match status" value="1"/>
</dbReference>
<feature type="binding site" evidence="9">
    <location>
        <position position="301"/>
    </location>
    <ligand>
        <name>L-citrulline</name>
        <dbReference type="ChEBI" id="CHEBI:57743"/>
    </ligand>
</feature>
<dbReference type="GO" id="GO:0005524">
    <property type="term" value="F:ATP binding"/>
    <property type="evidence" value="ECO:0007669"/>
    <property type="project" value="UniProtKB-UniRule"/>
</dbReference>
<evidence type="ECO:0000256" key="8">
    <source>
        <dbReference type="ARBA" id="ARBA00022840"/>
    </source>
</evidence>
<dbReference type="NCBIfam" id="TIGR00032">
    <property type="entry name" value="argG"/>
    <property type="match status" value="1"/>
</dbReference>
<name>A0A9D1VBU6_9BACT</name>
<feature type="binding site" evidence="9">
    <location>
        <position position="124"/>
    </location>
    <ligand>
        <name>L-citrulline</name>
        <dbReference type="ChEBI" id="CHEBI:57743"/>
    </ligand>
</feature>
<keyword evidence="8 9" id="KW-0067">ATP-binding</keyword>
<dbReference type="GO" id="GO:0004055">
    <property type="term" value="F:argininosuccinate synthase activity"/>
    <property type="evidence" value="ECO:0007669"/>
    <property type="project" value="UniProtKB-UniRule"/>
</dbReference>
<comment type="catalytic activity">
    <reaction evidence="9">
        <text>L-citrulline + L-aspartate + ATP = 2-(N(omega)-L-arginino)succinate + AMP + diphosphate + H(+)</text>
        <dbReference type="Rhea" id="RHEA:10932"/>
        <dbReference type="ChEBI" id="CHEBI:15378"/>
        <dbReference type="ChEBI" id="CHEBI:29991"/>
        <dbReference type="ChEBI" id="CHEBI:30616"/>
        <dbReference type="ChEBI" id="CHEBI:33019"/>
        <dbReference type="ChEBI" id="CHEBI:57472"/>
        <dbReference type="ChEBI" id="CHEBI:57743"/>
        <dbReference type="ChEBI" id="CHEBI:456215"/>
        <dbReference type="EC" id="6.3.4.5"/>
    </reaction>
</comment>
<organism evidence="12 13">
    <name type="scientific">Candidatus Akkermansia intestinigallinarum</name>
    <dbReference type="NCBI Taxonomy" id="2838431"/>
    <lineage>
        <taxon>Bacteria</taxon>
        <taxon>Pseudomonadati</taxon>
        <taxon>Verrucomicrobiota</taxon>
        <taxon>Verrucomicrobiia</taxon>
        <taxon>Verrucomicrobiales</taxon>
        <taxon>Akkermansiaceae</taxon>
        <taxon>Akkermansia</taxon>
    </lineage>
</organism>
<evidence type="ECO:0000313" key="12">
    <source>
        <dbReference type="EMBL" id="HIX20313.1"/>
    </source>
</evidence>
<dbReference type="Gene3D" id="3.90.1260.10">
    <property type="entry name" value="Argininosuccinate synthetase, chain A, domain 2"/>
    <property type="match status" value="1"/>
</dbReference>
<comment type="subcellular location">
    <subcellularLocation>
        <location evidence="9">Cytoplasm</location>
    </subcellularLocation>
</comment>
<dbReference type="HAMAP" id="MF_00005">
    <property type="entry name" value="Arg_succ_synth_type1"/>
    <property type="match status" value="1"/>
</dbReference>
<dbReference type="EC" id="6.3.4.5" evidence="3 9"/>
<proteinExistence type="inferred from homology"/>
<dbReference type="PANTHER" id="PTHR11587">
    <property type="entry name" value="ARGININOSUCCINATE SYNTHASE"/>
    <property type="match status" value="1"/>
</dbReference>
<gene>
    <name evidence="9 12" type="primary">argG</name>
    <name evidence="12" type="ORF">H9862_06915</name>
</gene>
<evidence type="ECO:0000256" key="1">
    <source>
        <dbReference type="ARBA" id="ARBA00004967"/>
    </source>
</evidence>
<keyword evidence="4 9" id="KW-0055">Arginine biosynthesis</keyword>
<protein>
    <recommendedName>
        <fullName evidence="3 9">Argininosuccinate synthase</fullName>
        <ecNumber evidence="3 9">6.3.4.5</ecNumber>
    </recommendedName>
    <alternativeName>
        <fullName evidence="9">Citrulline--aspartate ligase</fullName>
    </alternativeName>
</protein>
<feature type="binding site" evidence="9">
    <location>
        <begin position="6"/>
        <end position="14"/>
    </location>
    <ligand>
        <name>ATP</name>
        <dbReference type="ChEBI" id="CHEBI:30616"/>
    </ligand>
</feature>
<dbReference type="InterPro" id="IPR024074">
    <property type="entry name" value="AS_cat/multimer_dom_body"/>
</dbReference>
<feature type="binding site" evidence="9">
    <location>
        <position position="89"/>
    </location>
    <ligand>
        <name>L-citrulline</name>
        <dbReference type="ChEBI" id="CHEBI:57743"/>
    </ligand>
</feature>
<evidence type="ECO:0000313" key="13">
    <source>
        <dbReference type="Proteomes" id="UP000823964"/>
    </source>
</evidence>
<dbReference type="AlphaFoldDB" id="A0A9D1VBU6"/>
<evidence type="ECO:0000256" key="4">
    <source>
        <dbReference type="ARBA" id="ARBA00022571"/>
    </source>
</evidence>
<comment type="caution">
    <text evidence="12">The sequence shown here is derived from an EMBL/GenBank/DDBJ whole genome shotgun (WGS) entry which is preliminary data.</text>
</comment>
<feature type="binding site" evidence="9">
    <location>
        <position position="84"/>
    </location>
    <ligand>
        <name>L-citrulline</name>
        <dbReference type="ChEBI" id="CHEBI:57743"/>
    </ligand>
</feature>
<evidence type="ECO:0000256" key="9">
    <source>
        <dbReference type="HAMAP-Rule" id="MF_00005"/>
    </source>
</evidence>
<evidence type="ECO:0000259" key="11">
    <source>
        <dbReference type="Pfam" id="PF20979"/>
    </source>
</evidence>
<feature type="binding site" evidence="9">
    <location>
        <position position="120"/>
    </location>
    <ligand>
        <name>L-aspartate</name>
        <dbReference type="ChEBI" id="CHEBI:29991"/>
    </ligand>
</feature>
<feature type="binding site" evidence="9">
    <location>
        <position position="121"/>
    </location>
    <ligand>
        <name>L-aspartate</name>
        <dbReference type="ChEBI" id="CHEBI:29991"/>
    </ligand>
</feature>
<dbReference type="GO" id="GO:0006526">
    <property type="term" value="P:L-arginine biosynthetic process"/>
    <property type="evidence" value="ECO:0007669"/>
    <property type="project" value="UniProtKB-UniRule"/>
</dbReference>
<comment type="subunit">
    <text evidence="2 9">Homotetramer.</text>
</comment>
<feature type="binding site" evidence="9">
    <location>
        <position position="120"/>
    </location>
    <ligand>
        <name>L-citrulline</name>
        <dbReference type="ChEBI" id="CHEBI:57743"/>
    </ligand>
</feature>
<keyword evidence="5 9" id="KW-0436">Ligase</keyword>
<dbReference type="SUPFAM" id="SSF52402">
    <property type="entry name" value="Adenine nucleotide alpha hydrolases-like"/>
    <property type="match status" value="1"/>
</dbReference>
<dbReference type="Gene3D" id="3.40.50.620">
    <property type="entry name" value="HUPs"/>
    <property type="match status" value="1"/>
</dbReference>
<keyword evidence="7 9" id="KW-0547">Nucleotide-binding</keyword>
<comment type="pathway">
    <text evidence="1 9">Amino-acid biosynthesis; L-arginine biosynthesis; L-arginine from L-ornithine and carbamoyl phosphate: step 2/3.</text>
</comment>
<dbReference type="FunFam" id="3.90.1260.10:FF:000007">
    <property type="entry name" value="Argininosuccinate synthase"/>
    <property type="match status" value="1"/>
</dbReference>
<evidence type="ECO:0000256" key="3">
    <source>
        <dbReference type="ARBA" id="ARBA00012286"/>
    </source>
</evidence>
<dbReference type="EMBL" id="DXFQ01000125">
    <property type="protein sequence ID" value="HIX20313.1"/>
    <property type="molecule type" value="Genomic_DNA"/>
</dbReference>
<sequence>MKIVLAYSGGLDTSVLLVWLKEKYNAEIIAYCADVGQGEELDGIVEKAIATGASKCIIGDLKADFAANYIFPMFQANAVYEGRYLLGTSIARPCISKAMVDLALAEGADAIAHGATGKGNDQVRFELSINALAPQLQVIAPWRMKEWREQFPGRTELIQYAESHNIPIRQSVKKPYSMDRNLLHISYEAGILEDTWYDATKEEDRKMYVLSQSPEEAPDKPQYLQCLFEKGDIIGLQTEGLSEIIAKVEAGANVTGERDGYTLLDPLGVMLVLNYLGGLHGIGRVDIIENRFVGMKSRGIYETPGGTILLAAHRDIETITMDREAQKVRDSLIPEYAAMVYNGFWFAPEREAIQALVTKTQETVNGEVRLKLYKGNVMYAGRRSPNSLYSYAIATMEGDYTDEDYNQDDASGFIHLNGLRLKQFARVNKK</sequence>
<dbReference type="Pfam" id="PF00764">
    <property type="entry name" value="Arginosuc_synth"/>
    <property type="match status" value="1"/>
</dbReference>
<dbReference type="InterPro" id="IPR018223">
    <property type="entry name" value="Arginosuc_synth_CS"/>
</dbReference>
<reference evidence="12" key="1">
    <citation type="journal article" date="2021" name="PeerJ">
        <title>Extensive microbial diversity within the chicken gut microbiome revealed by metagenomics and culture.</title>
        <authorList>
            <person name="Gilroy R."/>
            <person name="Ravi A."/>
            <person name="Getino M."/>
            <person name="Pursley I."/>
            <person name="Horton D.L."/>
            <person name="Alikhan N.F."/>
            <person name="Baker D."/>
            <person name="Gharbi K."/>
            <person name="Hall N."/>
            <person name="Watson M."/>
            <person name="Adriaenssens E.M."/>
            <person name="Foster-Nyarko E."/>
            <person name="Jarju S."/>
            <person name="Secka A."/>
            <person name="Antonio M."/>
            <person name="Oren A."/>
            <person name="Chaudhuri R.R."/>
            <person name="La Ragione R."/>
            <person name="Hildebrand F."/>
            <person name="Pallen M.J."/>
        </authorList>
    </citation>
    <scope>NUCLEOTIDE SEQUENCE</scope>
    <source>
        <strain evidence="12">14975</strain>
    </source>
</reference>
<reference evidence="12" key="2">
    <citation type="submission" date="2021-04" db="EMBL/GenBank/DDBJ databases">
        <authorList>
            <person name="Gilroy R."/>
        </authorList>
    </citation>
    <scope>NUCLEOTIDE SEQUENCE</scope>
    <source>
        <strain evidence="12">14975</strain>
    </source>
</reference>
<evidence type="ECO:0000256" key="6">
    <source>
        <dbReference type="ARBA" id="ARBA00022605"/>
    </source>
</evidence>
<feature type="binding site" evidence="9">
    <location>
        <position position="177"/>
    </location>
    <ligand>
        <name>L-citrulline</name>
        <dbReference type="ChEBI" id="CHEBI:57743"/>
    </ligand>
</feature>
<dbReference type="GO" id="GO:0005737">
    <property type="term" value="C:cytoplasm"/>
    <property type="evidence" value="ECO:0007669"/>
    <property type="project" value="UniProtKB-SubCell"/>
</dbReference>
<feature type="binding site" evidence="9">
    <location>
        <position position="186"/>
    </location>
    <ligand>
        <name>L-citrulline</name>
        <dbReference type="ChEBI" id="CHEBI:57743"/>
    </ligand>
</feature>
<keyword evidence="9" id="KW-0963">Cytoplasm</keyword>
<dbReference type="FunFam" id="3.40.50.620:FF:000019">
    <property type="entry name" value="Argininosuccinate synthase"/>
    <property type="match status" value="1"/>
</dbReference>
<keyword evidence="6 9" id="KW-0028">Amino-acid biosynthesis</keyword>
<feature type="binding site" evidence="9">
    <location>
        <position position="114"/>
    </location>
    <ligand>
        <name>ATP</name>
        <dbReference type="ChEBI" id="CHEBI:30616"/>
    </ligand>
</feature>
<feature type="domain" description="Arginosuccinate synthase-like N-terminal" evidence="10">
    <location>
        <begin position="2"/>
        <end position="167"/>
    </location>
</feature>
<dbReference type="CDD" id="cd01999">
    <property type="entry name" value="ASS"/>
    <property type="match status" value="1"/>
</dbReference>